<gene>
    <name evidence="1" type="ORF">O6H91_12G030300</name>
</gene>
<organism evidence="1 2">
    <name type="scientific">Diphasiastrum complanatum</name>
    <name type="common">Issler's clubmoss</name>
    <name type="synonym">Lycopodium complanatum</name>
    <dbReference type="NCBI Taxonomy" id="34168"/>
    <lineage>
        <taxon>Eukaryota</taxon>
        <taxon>Viridiplantae</taxon>
        <taxon>Streptophyta</taxon>
        <taxon>Embryophyta</taxon>
        <taxon>Tracheophyta</taxon>
        <taxon>Lycopodiopsida</taxon>
        <taxon>Lycopodiales</taxon>
        <taxon>Lycopodiaceae</taxon>
        <taxon>Lycopodioideae</taxon>
        <taxon>Diphasiastrum</taxon>
    </lineage>
</organism>
<evidence type="ECO:0000313" key="1">
    <source>
        <dbReference type="EMBL" id="KAJ7535372.1"/>
    </source>
</evidence>
<evidence type="ECO:0000313" key="2">
    <source>
        <dbReference type="Proteomes" id="UP001162992"/>
    </source>
</evidence>
<proteinExistence type="predicted"/>
<keyword evidence="2" id="KW-1185">Reference proteome</keyword>
<name>A0ACC2C0B2_DIPCM</name>
<comment type="caution">
    <text evidence="1">The sequence shown here is derived from an EMBL/GenBank/DDBJ whole genome shotgun (WGS) entry which is preliminary data.</text>
</comment>
<sequence length="186" mass="22158">MWRQSLQQVADFLHDMHEMLQVARDCIWSAQDRAKHYADLKRSPRDFKVDDWIYLRIPKNSKTMRTGKHYKLSTRYCRPFRIIKKIGSLAYQLDLQNTAHPVFHVSRLKLSLHEGDVVGSEEDLIHLEDLSLSVPLEPEKVLRTRNKQLRNRSISECLIRWKGRTEDDDSWERVESIKKNFPGFHF</sequence>
<reference evidence="2" key="1">
    <citation type="journal article" date="2024" name="Proc. Natl. Acad. Sci. U.S.A.">
        <title>Extraordinary preservation of gene collinearity over three hundred million years revealed in homosporous lycophytes.</title>
        <authorList>
            <person name="Li C."/>
            <person name="Wickell D."/>
            <person name="Kuo L.Y."/>
            <person name="Chen X."/>
            <person name="Nie B."/>
            <person name="Liao X."/>
            <person name="Peng D."/>
            <person name="Ji J."/>
            <person name="Jenkins J."/>
            <person name="Williams M."/>
            <person name="Shu S."/>
            <person name="Plott C."/>
            <person name="Barry K."/>
            <person name="Rajasekar S."/>
            <person name="Grimwood J."/>
            <person name="Han X."/>
            <person name="Sun S."/>
            <person name="Hou Z."/>
            <person name="He W."/>
            <person name="Dai G."/>
            <person name="Sun C."/>
            <person name="Schmutz J."/>
            <person name="Leebens-Mack J.H."/>
            <person name="Li F.W."/>
            <person name="Wang L."/>
        </authorList>
    </citation>
    <scope>NUCLEOTIDE SEQUENCE [LARGE SCALE GENOMIC DNA]</scope>
    <source>
        <strain evidence="2">cv. PW_Plant_1</strain>
    </source>
</reference>
<accession>A0ACC2C0B2</accession>
<dbReference type="Proteomes" id="UP001162992">
    <property type="component" value="Chromosome 12"/>
</dbReference>
<protein>
    <submittedName>
        <fullName evidence="1">Uncharacterized protein</fullName>
    </submittedName>
</protein>
<dbReference type="EMBL" id="CM055103">
    <property type="protein sequence ID" value="KAJ7535372.1"/>
    <property type="molecule type" value="Genomic_DNA"/>
</dbReference>